<evidence type="ECO:0000256" key="2">
    <source>
        <dbReference type="ARBA" id="ARBA00022692"/>
    </source>
</evidence>
<dbReference type="PANTHER" id="PTHR10806:SF6">
    <property type="entry name" value="SIGNAL PEPTIDASE COMPLEX CATALYTIC SUBUNIT SEC11"/>
    <property type="match status" value="1"/>
</dbReference>
<accession>A0A1H9TG31</accession>
<keyword evidence="9" id="KW-1185">Reference proteome</keyword>
<protein>
    <recommendedName>
        <fullName evidence="5">Signal peptidase I</fullName>
        <ecNumber evidence="5">3.4.21.89</ecNumber>
    </recommendedName>
</protein>
<keyword evidence="2 6" id="KW-0812">Transmembrane</keyword>
<dbReference type="GO" id="GO:0016020">
    <property type="term" value="C:membrane"/>
    <property type="evidence" value="ECO:0007669"/>
    <property type="project" value="UniProtKB-SubCell"/>
</dbReference>
<evidence type="ECO:0000313" key="8">
    <source>
        <dbReference type="EMBL" id="SER95779.1"/>
    </source>
</evidence>
<dbReference type="SUPFAM" id="SSF51306">
    <property type="entry name" value="LexA/Signal peptidase"/>
    <property type="match status" value="1"/>
</dbReference>
<evidence type="ECO:0000259" key="7">
    <source>
        <dbReference type="Pfam" id="PF10502"/>
    </source>
</evidence>
<proteinExistence type="predicted"/>
<sequence>MIKKICSFLATLLMLGLLVVAGLLFIPKALGYEEFAVLSGSMRPKLEVGTLVYTKEEKMENLKEGDIISFRIAEDTVVTHRINKVNDDGTFITKGDANNIADGSKVMKQNIIGKYAFHVPYLGYVSIYTRTPMGIAALCGLVVVILLLNFLPDAIGSRDVYSDDRHNEE</sequence>
<evidence type="ECO:0000256" key="5">
    <source>
        <dbReference type="NCBIfam" id="TIGR02228"/>
    </source>
</evidence>
<evidence type="ECO:0000313" key="9">
    <source>
        <dbReference type="Proteomes" id="UP000182471"/>
    </source>
</evidence>
<dbReference type="PRINTS" id="PR00728">
    <property type="entry name" value="SIGNALPTASE"/>
</dbReference>
<dbReference type="GO" id="GO:0004252">
    <property type="term" value="F:serine-type endopeptidase activity"/>
    <property type="evidence" value="ECO:0007669"/>
    <property type="project" value="UniProtKB-UniRule"/>
</dbReference>
<dbReference type="InterPro" id="IPR001733">
    <property type="entry name" value="Peptidase_S26B"/>
</dbReference>
<dbReference type="PANTHER" id="PTHR10806">
    <property type="entry name" value="SIGNAL PEPTIDASE COMPLEX CATALYTIC SUBUNIT SEC11"/>
    <property type="match status" value="1"/>
</dbReference>
<dbReference type="RefSeq" id="WP_022748325.1">
    <property type="nucleotide sequence ID" value="NZ_FOGW01000016.1"/>
</dbReference>
<dbReference type="Pfam" id="PF10502">
    <property type="entry name" value="Peptidase_S26"/>
    <property type="match status" value="1"/>
</dbReference>
<name>A0A1H9TG31_9FIRM</name>
<dbReference type="NCBIfam" id="TIGR02228">
    <property type="entry name" value="sigpep_I_arch"/>
    <property type="match status" value="1"/>
</dbReference>
<dbReference type="AlphaFoldDB" id="A0A1H9TG31"/>
<dbReference type="OrthoDB" id="385000at2"/>
<dbReference type="EMBL" id="FOGW01000016">
    <property type="protein sequence ID" value="SER95779.1"/>
    <property type="molecule type" value="Genomic_DNA"/>
</dbReference>
<dbReference type="InterPro" id="IPR019533">
    <property type="entry name" value="Peptidase_S26"/>
</dbReference>
<feature type="transmembrane region" description="Helical" evidence="6">
    <location>
        <begin position="133"/>
        <end position="151"/>
    </location>
</feature>
<evidence type="ECO:0000256" key="1">
    <source>
        <dbReference type="ARBA" id="ARBA00004370"/>
    </source>
</evidence>
<evidence type="ECO:0000256" key="6">
    <source>
        <dbReference type="SAM" id="Phobius"/>
    </source>
</evidence>
<dbReference type="EC" id="3.4.21.89" evidence="5"/>
<keyword evidence="4 6" id="KW-0472">Membrane</keyword>
<gene>
    <name evidence="8" type="ORF">SAMN02910429_01614</name>
</gene>
<feature type="domain" description="Peptidase S26" evidence="7">
    <location>
        <begin position="17"/>
        <end position="74"/>
    </location>
</feature>
<comment type="subcellular location">
    <subcellularLocation>
        <location evidence="1">Membrane</location>
    </subcellularLocation>
</comment>
<organism evidence="8 9">
    <name type="scientific">Lachnobacterium bovis</name>
    <dbReference type="NCBI Taxonomy" id="140626"/>
    <lineage>
        <taxon>Bacteria</taxon>
        <taxon>Bacillati</taxon>
        <taxon>Bacillota</taxon>
        <taxon>Clostridia</taxon>
        <taxon>Lachnospirales</taxon>
        <taxon>Lachnospiraceae</taxon>
        <taxon>Lachnobacterium</taxon>
    </lineage>
</organism>
<dbReference type="InterPro" id="IPR036286">
    <property type="entry name" value="LexA/Signal_pep-like_sf"/>
</dbReference>
<dbReference type="CDD" id="cd06462">
    <property type="entry name" value="Peptidase_S24_S26"/>
    <property type="match status" value="1"/>
</dbReference>
<dbReference type="GO" id="GO:0009003">
    <property type="term" value="F:signal peptidase activity"/>
    <property type="evidence" value="ECO:0007669"/>
    <property type="project" value="UniProtKB-EC"/>
</dbReference>
<dbReference type="Proteomes" id="UP000182471">
    <property type="component" value="Unassembled WGS sequence"/>
</dbReference>
<evidence type="ECO:0000256" key="4">
    <source>
        <dbReference type="ARBA" id="ARBA00023136"/>
    </source>
</evidence>
<keyword evidence="3 6" id="KW-1133">Transmembrane helix</keyword>
<reference evidence="9" key="1">
    <citation type="submission" date="2016-10" db="EMBL/GenBank/DDBJ databases">
        <authorList>
            <person name="Varghese N."/>
            <person name="Submissions S."/>
        </authorList>
    </citation>
    <scope>NUCLEOTIDE SEQUENCE [LARGE SCALE GENOMIC DNA]</scope>
    <source>
        <strain evidence="9">S1b</strain>
    </source>
</reference>
<dbReference type="GO" id="GO:0006465">
    <property type="term" value="P:signal peptide processing"/>
    <property type="evidence" value="ECO:0007669"/>
    <property type="project" value="UniProtKB-UniRule"/>
</dbReference>
<evidence type="ECO:0000256" key="3">
    <source>
        <dbReference type="ARBA" id="ARBA00022989"/>
    </source>
</evidence>